<dbReference type="SUPFAM" id="SSF56281">
    <property type="entry name" value="Metallo-hydrolase/oxidoreductase"/>
    <property type="match status" value="1"/>
</dbReference>
<name>A0A0S4LM49_9BACT</name>
<dbReference type="STRING" id="1742973.COMA2_40144"/>
<dbReference type="InterPro" id="IPR001279">
    <property type="entry name" value="Metallo-B-lactamas"/>
</dbReference>
<sequence length="411" mass="45525">MGKKCVLNVDLADVWEQKGRKKFIRTVAWGDEVSVVKETSSHIEVGTTVFRQRSDGSILPESITGYIEPSKSSGIKIETITRPLKDNRVLKVNVVDVQQGDGTVIESPDGKIILVDGGDNQMFARYLAGRFRGTTITNPREVECIIVTHGDADHFAGLTEIFTSETNKEKRKRLFMQPKRVYHNGIVKRPTTVNKMNVPETKQLGPTKTVDGRLFLVGLEDDLLAVADADMNEPFRKWKQALSQYNSRKNVEIRRLQFGDDNAFAFFNNGDLRIEVLGPLVTTMSEKPALRFLGNPPKGPRIGHESLSVKEAGFKGHSASHTINGHSIVFRLIYGGFSYLFSGDLNDEAGRFLAREHNRGSLNLKSEVFKAPHHGSADFSGAFFQAVSPVVSVVSSGDETRGKNTSIPGRH</sequence>
<accession>A0A0S4LM49</accession>
<dbReference type="Pfam" id="PF00753">
    <property type="entry name" value="Lactamase_B"/>
    <property type="match status" value="1"/>
</dbReference>
<dbReference type="InterPro" id="IPR036866">
    <property type="entry name" value="RibonucZ/Hydroxyglut_hydro"/>
</dbReference>
<dbReference type="EMBL" id="CZPZ01000031">
    <property type="protein sequence ID" value="CUS38014.1"/>
    <property type="molecule type" value="Genomic_DNA"/>
</dbReference>
<dbReference type="AlphaFoldDB" id="A0A0S4LM49"/>
<dbReference type="PANTHER" id="PTHR30619">
    <property type="entry name" value="DNA INTERNALIZATION/COMPETENCE PROTEIN COMEC/REC2"/>
    <property type="match status" value="1"/>
</dbReference>
<proteinExistence type="predicted"/>
<dbReference type="Gene3D" id="3.60.15.10">
    <property type="entry name" value="Ribonuclease Z/Hydroxyacylglutathione hydrolase-like"/>
    <property type="match status" value="1"/>
</dbReference>
<gene>
    <name evidence="2" type="ORF">COMA2_40144</name>
</gene>
<evidence type="ECO:0000313" key="2">
    <source>
        <dbReference type="EMBL" id="CUS38014.1"/>
    </source>
</evidence>
<protein>
    <recommendedName>
        <fullName evidence="1">Metallo-beta-lactamase domain-containing protein</fullName>
    </recommendedName>
</protein>
<evidence type="ECO:0000313" key="3">
    <source>
        <dbReference type="Proteomes" id="UP000198736"/>
    </source>
</evidence>
<dbReference type="Proteomes" id="UP000198736">
    <property type="component" value="Unassembled WGS sequence"/>
</dbReference>
<keyword evidence="3" id="KW-1185">Reference proteome</keyword>
<feature type="domain" description="Metallo-beta-lactamase" evidence="1">
    <location>
        <begin position="97"/>
        <end position="162"/>
    </location>
</feature>
<dbReference type="PANTHER" id="PTHR30619:SF1">
    <property type="entry name" value="RECOMBINATION PROTEIN 2"/>
    <property type="match status" value="1"/>
</dbReference>
<dbReference type="InterPro" id="IPR052159">
    <property type="entry name" value="Competence_DNA_uptake"/>
</dbReference>
<dbReference type="RefSeq" id="WP_217490768.1">
    <property type="nucleotide sequence ID" value="NZ_CZPZ01000031.1"/>
</dbReference>
<reference evidence="3" key="1">
    <citation type="submission" date="2015-10" db="EMBL/GenBank/DDBJ databases">
        <authorList>
            <person name="Luecker S."/>
            <person name="Luecker S."/>
        </authorList>
    </citation>
    <scope>NUCLEOTIDE SEQUENCE [LARGE SCALE GENOMIC DNA]</scope>
</reference>
<organism evidence="2 3">
    <name type="scientific">Candidatus Nitrospira nitrificans</name>
    <dbReference type="NCBI Taxonomy" id="1742973"/>
    <lineage>
        <taxon>Bacteria</taxon>
        <taxon>Pseudomonadati</taxon>
        <taxon>Nitrospirota</taxon>
        <taxon>Nitrospiria</taxon>
        <taxon>Nitrospirales</taxon>
        <taxon>Nitrospiraceae</taxon>
        <taxon>Nitrospira</taxon>
    </lineage>
</organism>
<evidence type="ECO:0000259" key="1">
    <source>
        <dbReference type="Pfam" id="PF00753"/>
    </source>
</evidence>